<dbReference type="PANTHER" id="PTHR14091">
    <property type="entry name" value="PERIODIC TRYPTOPHAN PROTEIN 1"/>
    <property type="match status" value="1"/>
</dbReference>
<accession>A0A6A6KP48</accession>
<protein>
    <submittedName>
        <fullName evidence="2">Uncharacterized protein</fullName>
    </submittedName>
</protein>
<dbReference type="InterPro" id="IPR001680">
    <property type="entry name" value="WD40_rpt"/>
</dbReference>
<dbReference type="PROSITE" id="PS50082">
    <property type="entry name" value="WD_REPEATS_2"/>
    <property type="match status" value="1"/>
</dbReference>
<evidence type="ECO:0000313" key="3">
    <source>
        <dbReference type="Proteomes" id="UP000467840"/>
    </source>
</evidence>
<evidence type="ECO:0000256" key="1">
    <source>
        <dbReference type="PROSITE-ProRule" id="PRU00221"/>
    </source>
</evidence>
<dbReference type="Proteomes" id="UP000467840">
    <property type="component" value="Chromosome 2"/>
</dbReference>
<organism evidence="2 3">
    <name type="scientific">Hevea brasiliensis</name>
    <name type="common">Para rubber tree</name>
    <name type="synonym">Siphonia brasiliensis</name>
    <dbReference type="NCBI Taxonomy" id="3981"/>
    <lineage>
        <taxon>Eukaryota</taxon>
        <taxon>Viridiplantae</taxon>
        <taxon>Streptophyta</taxon>
        <taxon>Embryophyta</taxon>
        <taxon>Tracheophyta</taxon>
        <taxon>Spermatophyta</taxon>
        <taxon>Magnoliopsida</taxon>
        <taxon>eudicotyledons</taxon>
        <taxon>Gunneridae</taxon>
        <taxon>Pentapetalae</taxon>
        <taxon>rosids</taxon>
        <taxon>fabids</taxon>
        <taxon>Malpighiales</taxon>
        <taxon>Euphorbiaceae</taxon>
        <taxon>Crotonoideae</taxon>
        <taxon>Micrandreae</taxon>
        <taxon>Hevea</taxon>
    </lineage>
</organism>
<reference evidence="2 3" key="1">
    <citation type="journal article" date="2020" name="Mol. Plant">
        <title>The Chromosome-Based Rubber Tree Genome Provides New Insights into Spurge Genome Evolution and Rubber Biosynthesis.</title>
        <authorList>
            <person name="Liu J."/>
            <person name="Shi C."/>
            <person name="Shi C.C."/>
            <person name="Li W."/>
            <person name="Zhang Q.J."/>
            <person name="Zhang Y."/>
            <person name="Li K."/>
            <person name="Lu H.F."/>
            <person name="Shi C."/>
            <person name="Zhu S.T."/>
            <person name="Xiao Z.Y."/>
            <person name="Nan H."/>
            <person name="Yue Y."/>
            <person name="Zhu X.G."/>
            <person name="Wu Y."/>
            <person name="Hong X.N."/>
            <person name="Fan G.Y."/>
            <person name="Tong Y."/>
            <person name="Zhang D."/>
            <person name="Mao C.L."/>
            <person name="Liu Y.L."/>
            <person name="Hao S.J."/>
            <person name="Liu W.Q."/>
            <person name="Lv M.Q."/>
            <person name="Zhang H.B."/>
            <person name="Liu Y."/>
            <person name="Hu-Tang G.R."/>
            <person name="Wang J.P."/>
            <person name="Wang J.H."/>
            <person name="Sun Y.H."/>
            <person name="Ni S.B."/>
            <person name="Chen W.B."/>
            <person name="Zhang X.C."/>
            <person name="Jiao Y.N."/>
            <person name="Eichler E.E."/>
            <person name="Li G.H."/>
            <person name="Liu X."/>
            <person name="Gao L.Z."/>
        </authorList>
    </citation>
    <scope>NUCLEOTIDE SEQUENCE [LARGE SCALE GENOMIC DNA]</scope>
    <source>
        <strain evidence="3">cv. GT1</strain>
        <tissue evidence="2">Leaf</tissue>
    </source>
</reference>
<dbReference type="AlphaFoldDB" id="A0A6A6KP48"/>
<feature type="repeat" description="WD" evidence="1">
    <location>
        <begin position="195"/>
        <end position="220"/>
    </location>
</feature>
<dbReference type="PANTHER" id="PTHR14091:SF0">
    <property type="entry name" value="PERIODIC TRYPTOPHAN PROTEIN 1 HOMOLOG"/>
    <property type="match status" value="1"/>
</dbReference>
<dbReference type="InterPro" id="IPR044285">
    <property type="entry name" value="PWP1"/>
</dbReference>
<keyword evidence="3" id="KW-1185">Reference proteome</keyword>
<name>A0A6A6KP48_HEVBR</name>
<gene>
    <name evidence="2" type="ORF">GH714_015385</name>
</gene>
<dbReference type="GO" id="GO:0005634">
    <property type="term" value="C:nucleus"/>
    <property type="evidence" value="ECO:0007669"/>
    <property type="project" value="TreeGrafter"/>
</dbReference>
<evidence type="ECO:0000313" key="2">
    <source>
        <dbReference type="EMBL" id="KAF2290772.1"/>
    </source>
</evidence>
<proteinExistence type="predicted"/>
<sequence length="242" mass="27477">MHTLGLCIGDSGSKEDMKMDVDTGWQTDELIHAFVVALGRTHKNDNSTTKFIDIGDGLGELDMERYEDDDEARSWYLYYPSNDMDPIQKIRMTSFIQDDDSEELKDVTFKPKDAIIICSRNEDECNHLEASNFDLELDISLSLSLSLSLSIQHSSCMSRFGYLKYRMMVIQTYILWAFPLFTAWLDCPLEGEEKGNFIAVGSMDHSIEIWDLNNSLTTSLSQIDEVQPSVVLGGISEKKKKA</sequence>
<comment type="caution">
    <text evidence="2">The sequence shown here is derived from an EMBL/GenBank/DDBJ whole genome shotgun (WGS) entry which is preliminary data.</text>
</comment>
<dbReference type="GO" id="GO:0006364">
    <property type="term" value="P:rRNA processing"/>
    <property type="evidence" value="ECO:0007669"/>
    <property type="project" value="InterPro"/>
</dbReference>
<dbReference type="EMBL" id="JAAGAX010000015">
    <property type="protein sequence ID" value="KAF2290772.1"/>
    <property type="molecule type" value="Genomic_DNA"/>
</dbReference>
<keyword evidence="1" id="KW-0853">WD repeat</keyword>